<evidence type="ECO:0000256" key="4">
    <source>
        <dbReference type="ARBA" id="ARBA00022692"/>
    </source>
</evidence>
<feature type="transmembrane region" description="Helical" evidence="7">
    <location>
        <begin position="262"/>
        <end position="284"/>
    </location>
</feature>
<evidence type="ECO:0000256" key="5">
    <source>
        <dbReference type="ARBA" id="ARBA00022989"/>
    </source>
</evidence>
<dbReference type="InterPro" id="IPR025966">
    <property type="entry name" value="OppC_N"/>
</dbReference>
<reference evidence="9 10" key="1">
    <citation type="submission" date="2022-03" db="EMBL/GenBank/DDBJ databases">
        <title>Genomic signatures underlying metal tolerance in selected Arctic bacterial isolates.</title>
        <authorList>
            <person name="Thomas F.A."/>
            <person name="Venkatachalam S."/>
            <person name="Krishnan K.P."/>
        </authorList>
    </citation>
    <scope>NUCLEOTIDE SEQUENCE [LARGE SCALE GENOMIC DNA]</scope>
    <source>
        <strain evidence="9 10">HM116</strain>
    </source>
</reference>
<comment type="subcellular location">
    <subcellularLocation>
        <location evidence="1 7">Cell membrane</location>
        <topology evidence="1 7">Multi-pass membrane protein</topology>
    </subcellularLocation>
</comment>
<dbReference type="PROSITE" id="PS50928">
    <property type="entry name" value="ABC_TM1"/>
    <property type="match status" value="1"/>
</dbReference>
<dbReference type="Gene3D" id="1.10.3720.10">
    <property type="entry name" value="MetI-like"/>
    <property type="match status" value="1"/>
</dbReference>
<feature type="transmembrane region" description="Helical" evidence="7">
    <location>
        <begin position="144"/>
        <end position="171"/>
    </location>
</feature>
<name>A0ABS9SCL1_9GAMM</name>
<dbReference type="Pfam" id="PF00528">
    <property type="entry name" value="BPD_transp_1"/>
    <property type="match status" value="1"/>
</dbReference>
<dbReference type="Pfam" id="PF12911">
    <property type="entry name" value="OppC_N"/>
    <property type="match status" value="1"/>
</dbReference>
<dbReference type="PANTHER" id="PTHR43386:SF25">
    <property type="entry name" value="PEPTIDE ABC TRANSPORTER PERMEASE PROTEIN"/>
    <property type="match status" value="1"/>
</dbReference>
<evidence type="ECO:0000256" key="3">
    <source>
        <dbReference type="ARBA" id="ARBA00022475"/>
    </source>
</evidence>
<feature type="domain" description="ABC transmembrane type-1" evidence="8">
    <location>
        <begin position="96"/>
        <end position="285"/>
    </location>
</feature>
<dbReference type="SUPFAM" id="SSF161098">
    <property type="entry name" value="MetI-like"/>
    <property type="match status" value="1"/>
</dbReference>
<evidence type="ECO:0000256" key="2">
    <source>
        <dbReference type="ARBA" id="ARBA00022448"/>
    </source>
</evidence>
<sequence>MSALDPTAPPPGEGAPKGDVLRRLRGNPTFVVGAFIFLLIFLMAIFAPLLAPYDPYSQSMSNRVVPPVWMERGSWDHVLGTDGLGRDYLSRIIYGARISLLIAIFTVITSGLIGTTLGVLSGYFGGKVDLVINFFIMTRLTLPVVMVALAVVALFGGSLTVVILVLGFLLWDRFAVVTRAATQQLRNQEYIQASRSLGFTTRQIIFRDVLPNILDRLAVIATFEMAQAILLEAALSFLGLGVQPPTPSWGLMVAEGRQFLLFDPWLIMIPGAAIVVLVMAINLAGDGLRDAMAPENRN</sequence>
<gene>
    <name evidence="9" type="ORF">MLE19_21215</name>
</gene>
<evidence type="ECO:0000256" key="7">
    <source>
        <dbReference type="RuleBase" id="RU363032"/>
    </source>
</evidence>
<dbReference type="InterPro" id="IPR000515">
    <property type="entry name" value="MetI-like"/>
</dbReference>
<evidence type="ECO:0000313" key="10">
    <source>
        <dbReference type="Proteomes" id="UP001320609"/>
    </source>
</evidence>
<protein>
    <submittedName>
        <fullName evidence="9">ABC transporter permease</fullName>
    </submittedName>
</protein>
<dbReference type="InterPro" id="IPR050366">
    <property type="entry name" value="BP-dependent_transpt_permease"/>
</dbReference>
<organism evidence="9 10">
    <name type="scientific">Vreelandella neptunia</name>
    <dbReference type="NCBI Taxonomy" id="115551"/>
    <lineage>
        <taxon>Bacteria</taxon>
        <taxon>Pseudomonadati</taxon>
        <taxon>Pseudomonadota</taxon>
        <taxon>Gammaproteobacteria</taxon>
        <taxon>Oceanospirillales</taxon>
        <taxon>Halomonadaceae</taxon>
        <taxon>Vreelandella</taxon>
    </lineage>
</organism>
<feature type="transmembrane region" description="Helical" evidence="7">
    <location>
        <begin position="217"/>
        <end position="242"/>
    </location>
</feature>
<feature type="transmembrane region" description="Helical" evidence="7">
    <location>
        <begin position="30"/>
        <end position="53"/>
    </location>
</feature>
<evidence type="ECO:0000259" key="8">
    <source>
        <dbReference type="PROSITE" id="PS50928"/>
    </source>
</evidence>
<evidence type="ECO:0000256" key="6">
    <source>
        <dbReference type="ARBA" id="ARBA00023136"/>
    </source>
</evidence>
<keyword evidence="2 7" id="KW-0813">Transport</keyword>
<keyword evidence="5 7" id="KW-1133">Transmembrane helix</keyword>
<comment type="caution">
    <text evidence="9">The sequence shown here is derived from an EMBL/GenBank/DDBJ whole genome shotgun (WGS) entry which is preliminary data.</text>
</comment>
<keyword evidence="6 7" id="KW-0472">Membrane</keyword>
<evidence type="ECO:0000313" key="9">
    <source>
        <dbReference type="EMBL" id="MCH4813846.1"/>
    </source>
</evidence>
<proteinExistence type="inferred from homology"/>
<dbReference type="CDD" id="cd06261">
    <property type="entry name" value="TM_PBP2"/>
    <property type="match status" value="1"/>
</dbReference>
<dbReference type="EMBL" id="JAKVTW010000026">
    <property type="protein sequence ID" value="MCH4813846.1"/>
    <property type="molecule type" value="Genomic_DNA"/>
</dbReference>
<dbReference type="Proteomes" id="UP001320609">
    <property type="component" value="Unassembled WGS sequence"/>
</dbReference>
<evidence type="ECO:0000256" key="1">
    <source>
        <dbReference type="ARBA" id="ARBA00004651"/>
    </source>
</evidence>
<comment type="similarity">
    <text evidence="7">Belongs to the binding-protein-dependent transport system permease family.</text>
</comment>
<keyword evidence="3" id="KW-1003">Cell membrane</keyword>
<keyword evidence="4 7" id="KW-0812">Transmembrane</keyword>
<dbReference type="InterPro" id="IPR035906">
    <property type="entry name" value="MetI-like_sf"/>
</dbReference>
<dbReference type="PANTHER" id="PTHR43386">
    <property type="entry name" value="OLIGOPEPTIDE TRANSPORT SYSTEM PERMEASE PROTEIN APPC"/>
    <property type="match status" value="1"/>
</dbReference>
<feature type="transmembrane region" description="Helical" evidence="7">
    <location>
        <begin position="100"/>
        <end position="124"/>
    </location>
</feature>
<keyword evidence="10" id="KW-1185">Reference proteome</keyword>
<accession>A0ABS9SCL1</accession>